<dbReference type="Proteomes" id="UP001498421">
    <property type="component" value="Unassembled WGS sequence"/>
</dbReference>
<keyword evidence="3" id="KW-1185">Reference proteome</keyword>
<reference evidence="2 3" key="1">
    <citation type="journal article" date="2025" name="Microbiol. Resour. Announc.">
        <title>Draft genome sequences for Neonectria magnoliae and Neonectria punicea, canker pathogens of Liriodendron tulipifera and Acer saccharum in West Virginia.</title>
        <authorList>
            <person name="Petronek H.M."/>
            <person name="Kasson M.T."/>
            <person name="Metheny A.M."/>
            <person name="Stauder C.M."/>
            <person name="Lovett B."/>
            <person name="Lynch S.C."/>
            <person name="Garnas J.R."/>
            <person name="Kasson L.R."/>
            <person name="Stajich J.E."/>
        </authorList>
    </citation>
    <scope>NUCLEOTIDE SEQUENCE [LARGE SCALE GENOMIC DNA]</scope>
    <source>
        <strain evidence="2 3">NRRL 64651</strain>
    </source>
</reference>
<protein>
    <submittedName>
        <fullName evidence="2">Uncharacterized protein</fullName>
    </submittedName>
</protein>
<comment type="caution">
    <text evidence="2">The sequence shown here is derived from an EMBL/GenBank/DDBJ whole genome shotgun (WGS) entry which is preliminary data.</text>
</comment>
<name>A0ABR1HIJ5_9HYPO</name>
<feature type="region of interest" description="Disordered" evidence="1">
    <location>
        <begin position="1"/>
        <end position="68"/>
    </location>
</feature>
<feature type="compositionally biased region" description="Low complexity" evidence="1">
    <location>
        <begin position="13"/>
        <end position="26"/>
    </location>
</feature>
<sequence>MDRPSPDAPPPTAATGATSPSTAAAPVHSHDIPSPSRDSASAPRVVSSPSLLPPWTGPRAPLANISEPLIRPRQAGGALVRLSLLPSSNPSSEPTSPNKNNQLKSSSNQSLSSANLDSKLSNQAALANHRPSQPSIARLYSRFLAKFRIGVGQISDCPDRIWQFVNGFWKSSNAVDSTISGPECRRRGDERSL</sequence>
<feature type="compositionally biased region" description="Pro residues" evidence="1">
    <location>
        <begin position="1"/>
        <end position="12"/>
    </location>
</feature>
<evidence type="ECO:0000256" key="1">
    <source>
        <dbReference type="SAM" id="MobiDB-lite"/>
    </source>
</evidence>
<dbReference type="EMBL" id="JAZAVK010000130">
    <property type="protein sequence ID" value="KAK7420725.1"/>
    <property type="molecule type" value="Genomic_DNA"/>
</dbReference>
<evidence type="ECO:0000313" key="3">
    <source>
        <dbReference type="Proteomes" id="UP001498421"/>
    </source>
</evidence>
<gene>
    <name evidence="2" type="ORF">QQZ08_010260</name>
</gene>
<proteinExistence type="predicted"/>
<accession>A0ABR1HIJ5</accession>
<feature type="compositionally biased region" description="Low complexity" evidence="1">
    <location>
        <begin position="33"/>
        <end position="50"/>
    </location>
</feature>
<feature type="region of interest" description="Disordered" evidence="1">
    <location>
        <begin position="84"/>
        <end position="115"/>
    </location>
</feature>
<feature type="compositionally biased region" description="Low complexity" evidence="1">
    <location>
        <begin position="84"/>
        <end position="113"/>
    </location>
</feature>
<organism evidence="2 3">
    <name type="scientific">Neonectria magnoliae</name>
    <dbReference type="NCBI Taxonomy" id="2732573"/>
    <lineage>
        <taxon>Eukaryota</taxon>
        <taxon>Fungi</taxon>
        <taxon>Dikarya</taxon>
        <taxon>Ascomycota</taxon>
        <taxon>Pezizomycotina</taxon>
        <taxon>Sordariomycetes</taxon>
        <taxon>Hypocreomycetidae</taxon>
        <taxon>Hypocreales</taxon>
        <taxon>Nectriaceae</taxon>
        <taxon>Neonectria</taxon>
    </lineage>
</organism>
<evidence type="ECO:0000313" key="2">
    <source>
        <dbReference type="EMBL" id="KAK7420725.1"/>
    </source>
</evidence>